<dbReference type="InterPro" id="IPR010064">
    <property type="entry name" value="HK97-gp10_tail"/>
</dbReference>
<reference evidence="1 2" key="1">
    <citation type="submission" date="2023-02" db="EMBL/GenBank/DDBJ databases">
        <authorList>
            <person name="Mo P."/>
        </authorList>
    </citation>
    <scope>NUCLEOTIDE SEQUENCE [LARGE SCALE GENOMIC DNA]</scope>
    <source>
        <strain evidence="1 2">HUAS 3</strain>
    </source>
</reference>
<dbReference type="Proteomes" id="UP001219605">
    <property type="component" value="Chromosome"/>
</dbReference>
<dbReference type="EMBL" id="CP118615">
    <property type="protein sequence ID" value="WDZ87182.1"/>
    <property type="molecule type" value="Genomic_DNA"/>
</dbReference>
<keyword evidence="2" id="KW-1185">Reference proteome</keyword>
<proteinExistence type="predicted"/>
<organism evidence="1 2">
    <name type="scientific">Micromonospora cathayae</name>
    <dbReference type="NCBI Taxonomy" id="3028804"/>
    <lineage>
        <taxon>Bacteria</taxon>
        <taxon>Bacillati</taxon>
        <taxon>Actinomycetota</taxon>
        <taxon>Actinomycetes</taxon>
        <taxon>Micromonosporales</taxon>
        <taxon>Micromonosporaceae</taxon>
        <taxon>Micromonospora</taxon>
    </lineage>
</organism>
<dbReference type="Pfam" id="PF04883">
    <property type="entry name" value="HK97-gp10_like"/>
    <property type="match status" value="1"/>
</dbReference>
<sequence length="112" mass="12341">MVEVDNKPLRPQVLAALSQVPEVAREVRTVANAIRRDARRLARKQTGTLRRNIQVERVYDPDTGFVKFLVGWGPAAWYGWMVETGTEDTPPAPHLVPAAIKNGAVAPEGGDR</sequence>
<dbReference type="RefSeq" id="WP_275034089.1">
    <property type="nucleotide sequence ID" value="NZ_CP118615.1"/>
</dbReference>
<evidence type="ECO:0000313" key="1">
    <source>
        <dbReference type="EMBL" id="WDZ87182.1"/>
    </source>
</evidence>
<name>A0ABY7ZVY5_9ACTN</name>
<evidence type="ECO:0000313" key="2">
    <source>
        <dbReference type="Proteomes" id="UP001219605"/>
    </source>
</evidence>
<dbReference type="NCBIfam" id="TIGR01725">
    <property type="entry name" value="phge_HK97_gp10"/>
    <property type="match status" value="1"/>
</dbReference>
<accession>A0ABY7ZVY5</accession>
<gene>
    <name evidence="1" type="ORF">PVK37_12640</name>
</gene>
<protein>
    <submittedName>
        <fullName evidence="1">HK97 gp10 family phage protein</fullName>
    </submittedName>
</protein>